<keyword evidence="3" id="KW-1185">Reference proteome</keyword>
<dbReference type="InterPro" id="IPR015315">
    <property type="entry name" value="DUF1963"/>
</dbReference>
<dbReference type="PANTHER" id="PTHR36436">
    <property type="entry name" value="SLL5081 PROTEIN"/>
    <property type="match status" value="1"/>
</dbReference>
<reference evidence="1" key="3">
    <citation type="submission" date="2019-09" db="EMBL/GenBank/DDBJ databases">
        <title>Co-occurence of chitin degradation, pigmentation and bioactivity in marine Pseudoalteromonas.</title>
        <authorList>
            <person name="Sonnenschein E.C."/>
            <person name="Bech P.K."/>
        </authorList>
    </citation>
    <scope>NUCLEOTIDE SEQUENCE</scope>
    <source>
        <strain evidence="1">S3790</strain>
    </source>
</reference>
<evidence type="ECO:0000313" key="1">
    <source>
        <dbReference type="EMBL" id="TMO68862.1"/>
    </source>
</evidence>
<evidence type="ECO:0000313" key="3">
    <source>
        <dbReference type="Proteomes" id="UP000307164"/>
    </source>
</evidence>
<dbReference type="RefSeq" id="WP_138591254.1">
    <property type="nucleotide sequence ID" value="NZ_PNBW01000068.1"/>
</dbReference>
<evidence type="ECO:0008006" key="5">
    <source>
        <dbReference type="Google" id="ProtNLM"/>
    </source>
</evidence>
<accession>A0A5S3VAB8</accession>
<evidence type="ECO:0000313" key="2">
    <source>
        <dbReference type="EMBL" id="TMO73038.1"/>
    </source>
</evidence>
<protein>
    <recommendedName>
        <fullName evidence="5">DUF1963 domain-containing protein</fullName>
    </recommendedName>
</protein>
<evidence type="ECO:0000313" key="4">
    <source>
        <dbReference type="Proteomes" id="UP000307217"/>
    </source>
</evidence>
<name>A0A5S3VAB8_9GAMM</name>
<dbReference type="Proteomes" id="UP000307164">
    <property type="component" value="Unassembled WGS sequence"/>
</dbReference>
<proteinExistence type="predicted"/>
<dbReference type="PANTHER" id="PTHR36436:SF6">
    <property type="entry name" value="SLL5081 PROTEIN"/>
    <property type="match status" value="1"/>
</dbReference>
<dbReference type="SUPFAM" id="SSF103032">
    <property type="entry name" value="Hypothetical protein YwqG"/>
    <property type="match status" value="1"/>
</dbReference>
<dbReference type="EMBL" id="PNBX01000028">
    <property type="protein sequence ID" value="TMO68862.1"/>
    <property type="molecule type" value="Genomic_DNA"/>
</dbReference>
<reference evidence="3 4" key="2">
    <citation type="submission" date="2019-06" db="EMBL/GenBank/DDBJ databases">
        <title>Co-occurence of chitin degradation, pigmentation and bioactivity in marine Pseudoalteromonas.</title>
        <authorList>
            <person name="Sonnenschein E.C."/>
            <person name="Bech P.K."/>
        </authorList>
    </citation>
    <scope>NUCLEOTIDE SEQUENCE [LARGE SCALE GENOMIC DNA]</scope>
    <source>
        <strain evidence="4">S3790</strain>
        <strain evidence="2 3">S3895</strain>
    </source>
</reference>
<sequence length="261" mass="29876">MNLSDLLSMYKYEFNQIKKQAIRIEMISRDCHLKEDTLDLFTSKFCGKPFIPSSLAYPIGKYNKKPMYLIAQINFSELPELNGLPTAGLLQIFSESDDCTIYESAMIQFISAQQMQEAPISDFSFIDEIAQDEYLATPTHQLRFKRQNDFGNSLNNTTINVPECDTMSDLLDKIQTEQKMTDRDFEEVIEKFDSLSSYSKIGGYSVAVQDPFEEDEMMLVLQLDYLNIENAVGDGSLYVHVPKQDLILSNFNNAEVVYECS</sequence>
<dbReference type="Pfam" id="PF09234">
    <property type="entry name" value="DUF1963"/>
    <property type="match status" value="1"/>
</dbReference>
<dbReference type="OrthoDB" id="4929513at2"/>
<dbReference type="InterPro" id="IPR035948">
    <property type="entry name" value="YwqG-like_sf"/>
</dbReference>
<dbReference type="Gene3D" id="2.30.320.10">
    <property type="entry name" value="YwqG-like"/>
    <property type="match status" value="1"/>
</dbReference>
<dbReference type="AlphaFoldDB" id="A0A5S3VAB8"/>
<dbReference type="Proteomes" id="UP000307217">
    <property type="component" value="Unassembled WGS sequence"/>
</dbReference>
<dbReference type="EMBL" id="PNBW01000068">
    <property type="protein sequence ID" value="TMO73038.1"/>
    <property type="molecule type" value="Genomic_DNA"/>
</dbReference>
<gene>
    <name evidence="1" type="ORF">CWC19_07260</name>
    <name evidence="2" type="ORF">CWC20_14190</name>
</gene>
<comment type="caution">
    <text evidence="1">The sequence shown here is derived from an EMBL/GenBank/DDBJ whole genome shotgun (WGS) entry which is preliminary data.</text>
</comment>
<organism evidence="1 4">
    <name type="scientific">Pseudoalteromonas aurantia</name>
    <dbReference type="NCBI Taxonomy" id="43654"/>
    <lineage>
        <taxon>Bacteria</taxon>
        <taxon>Pseudomonadati</taxon>
        <taxon>Pseudomonadota</taxon>
        <taxon>Gammaproteobacteria</taxon>
        <taxon>Alteromonadales</taxon>
        <taxon>Pseudoalteromonadaceae</taxon>
        <taxon>Pseudoalteromonas</taxon>
    </lineage>
</organism>
<reference evidence="3 4" key="1">
    <citation type="submission" date="2018-01" db="EMBL/GenBank/DDBJ databases">
        <authorList>
            <person name="Paulsen S."/>
            <person name="Gram L.K."/>
        </authorList>
    </citation>
    <scope>NUCLEOTIDE SEQUENCE [LARGE SCALE GENOMIC DNA]</scope>
    <source>
        <strain evidence="1 4">S3790</strain>
        <strain evidence="2 3">S3895</strain>
    </source>
</reference>